<name>A0A9N9C8T4_9GLOM</name>
<keyword evidence="3" id="KW-1185">Reference proteome</keyword>
<sequence length="119" mass="13506">MQPDYQSVTPNASHRMAEKFHIGARHVYEIWNNNDRLQQVEQNHKAVLETPAMLSLAPTSIEQGGHVSEKNENKGEAEDDTVSYSDPLSDLKKLIEGTDLKNLLEDTERLDPMHPFLPL</sequence>
<proteinExistence type="predicted"/>
<dbReference type="EMBL" id="CAJVPZ010007937">
    <property type="protein sequence ID" value="CAG8592317.1"/>
    <property type="molecule type" value="Genomic_DNA"/>
</dbReference>
<reference evidence="2" key="1">
    <citation type="submission" date="2021-06" db="EMBL/GenBank/DDBJ databases">
        <authorList>
            <person name="Kallberg Y."/>
            <person name="Tangrot J."/>
            <person name="Rosling A."/>
        </authorList>
    </citation>
    <scope>NUCLEOTIDE SEQUENCE</scope>
    <source>
        <strain evidence="2">IN212</strain>
    </source>
</reference>
<comment type="caution">
    <text evidence="2">The sequence shown here is derived from an EMBL/GenBank/DDBJ whole genome shotgun (WGS) entry which is preliminary data.</text>
</comment>
<evidence type="ECO:0000256" key="1">
    <source>
        <dbReference type="SAM" id="MobiDB-lite"/>
    </source>
</evidence>
<dbReference type="Proteomes" id="UP000789396">
    <property type="component" value="Unassembled WGS sequence"/>
</dbReference>
<gene>
    <name evidence="2" type="ORF">RFULGI_LOCUS6280</name>
</gene>
<evidence type="ECO:0000313" key="3">
    <source>
        <dbReference type="Proteomes" id="UP000789396"/>
    </source>
</evidence>
<organism evidence="2 3">
    <name type="scientific">Racocetra fulgida</name>
    <dbReference type="NCBI Taxonomy" id="60492"/>
    <lineage>
        <taxon>Eukaryota</taxon>
        <taxon>Fungi</taxon>
        <taxon>Fungi incertae sedis</taxon>
        <taxon>Mucoromycota</taxon>
        <taxon>Glomeromycotina</taxon>
        <taxon>Glomeromycetes</taxon>
        <taxon>Diversisporales</taxon>
        <taxon>Gigasporaceae</taxon>
        <taxon>Racocetra</taxon>
    </lineage>
</organism>
<feature type="region of interest" description="Disordered" evidence="1">
    <location>
        <begin position="60"/>
        <end position="86"/>
    </location>
</feature>
<feature type="compositionally biased region" description="Basic and acidic residues" evidence="1">
    <location>
        <begin position="67"/>
        <end position="76"/>
    </location>
</feature>
<accession>A0A9N9C8T4</accession>
<dbReference type="AlphaFoldDB" id="A0A9N9C8T4"/>
<feature type="non-terminal residue" evidence="2">
    <location>
        <position position="1"/>
    </location>
</feature>
<protein>
    <submittedName>
        <fullName evidence="2">9697_t:CDS:1</fullName>
    </submittedName>
</protein>
<evidence type="ECO:0000313" key="2">
    <source>
        <dbReference type="EMBL" id="CAG8592317.1"/>
    </source>
</evidence>